<feature type="transmembrane region" description="Helical" evidence="2">
    <location>
        <begin position="230"/>
        <end position="251"/>
    </location>
</feature>
<dbReference type="EMBL" id="JNBR01001409">
    <property type="protein sequence ID" value="OQR88112.1"/>
    <property type="molecule type" value="Genomic_DNA"/>
</dbReference>
<dbReference type="OrthoDB" id="75471at2759"/>
<feature type="region of interest" description="Disordered" evidence="1">
    <location>
        <begin position="418"/>
        <end position="453"/>
    </location>
</feature>
<keyword evidence="2" id="KW-0472">Membrane</keyword>
<reference evidence="3 4" key="1">
    <citation type="journal article" date="2014" name="Genome Biol. Evol.">
        <title>The secreted proteins of Achlya hypogyna and Thraustotheca clavata identify the ancestral oomycete secretome and reveal gene acquisitions by horizontal gene transfer.</title>
        <authorList>
            <person name="Misner I."/>
            <person name="Blouin N."/>
            <person name="Leonard G."/>
            <person name="Richards T.A."/>
            <person name="Lane C.E."/>
        </authorList>
    </citation>
    <scope>NUCLEOTIDE SEQUENCE [LARGE SCALE GENOMIC DNA]</scope>
    <source>
        <strain evidence="3 4">ATCC 48635</strain>
    </source>
</reference>
<keyword evidence="4" id="KW-1185">Reference proteome</keyword>
<accession>A0A1V9YQQ6</accession>
<gene>
    <name evidence="3" type="ORF">ACHHYP_07555</name>
</gene>
<keyword evidence="2" id="KW-1133">Transmembrane helix</keyword>
<organism evidence="3 4">
    <name type="scientific">Achlya hypogyna</name>
    <name type="common">Oomycete</name>
    <name type="synonym">Protoachlya hypogyna</name>
    <dbReference type="NCBI Taxonomy" id="1202772"/>
    <lineage>
        <taxon>Eukaryota</taxon>
        <taxon>Sar</taxon>
        <taxon>Stramenopiles</taxon>
        <taxon>Oomycota</taxon>
        <taxon>Saprolegniomycetes</taxon>
        <taxon>Saprolegniales</taxon>
        <taxon>Achlyaceae</taxon>
        <taxon>Achlya</taxon>
    </lineage>
</organism>
<evidence type="ECO:0000313" key="3">
    <source>
        <dbReference type="EMBL" id="OQR88112.1"/>
    </source>
</evidence>
<dbReference type="AlphaFoldDB" id="A0A1V9YQQ6"/>
<feature type="transmembrane region" description="Helical" evidence="2">
    <location>
        <begin position="165"/>
        <end position="184"/>
    </location>
</feature>
<feature type="transmembrane region" description="Helical" evidence="2">
    <location>
        <begin position="45"/>
        <end position="68"/>
    </location>
</feature>
<dbReference type="Proteomes" id="UP000243579">
    <property type="component" value="Unassembled WGS sequence"/>
</dbReference>
<name>A0A1V9YQQ6_ACHHY</name>
<feature type="transmembrane region" description="Helical" evidence="2">
    <location>
        <begin position="127"/>
        <end position="145"/>
    </location>
</feature>
<evidence type="ECO:0000256" key="2">
    <source>
        <dbReference type="SAM" id="Phobius"/>
    </source>
</evidence>
<evidence type="ECO:0000313" key="4">
    <source>
        <dbReference type="Proteomes" id="UP000243579"/>
    </source>
</evidence>
<proteinExistence type="predicted"/>
<feature type="compositionally biased region" description="Polar residues" evidence="1">
    <location>
        <begin position="434"/>
        <end position="453"/>
    </location>
</feature>
<feature type="transmembrane region" description="Helical" evidence="2">
    <location>
        <begin position="205"/>
        <end position="224"/>
    </location>
</feature>
<feature type="transmembrane region" description="Helical" evidence="2">
    <location>
        <begin position="80"/>
        <end position="106"/>
    </location>
</feature>
<feature type="transmembrane region" description="Helical" evidence="2">
    <location>
        <begin position="12"/>
        <end position="33"/>
    </location>
</feature>
<evidence type="ECO:0000256" key="1">
    <source>
        <dbReference type="SAM" id="MobiDB-lite"/>
    </source>
</evidence>
<sequence length="453" mass="48773">MLDVSVVPVGTVSAVAFVLVVRLVLGGLSPLLLTFGSIRGRKYDWYLYAMSFVTCTVLGMCVAVPVVVALAEGVPCTVGFVLRFVLPAFTSGAYLLGHATVLLVFARAEKPQGPLCVVSVPKVPSQRVLVLALVAYMSPLGTAPAELFALDVAACRQEPAFHLLGYVQLGQACVSGLVAGYLLLQYRRTHGKAMGRFHQVHSRTSRALLASLLVVALAVAAVTLASVDAYAYYVDLASVLWLQFTLAYWYLDGYSKSRRVAGVGPHTISARSARNSARSLKSTGEDADVARSDLDDLRRFLALDDYFADLLAFAEGLGRTHELLAWRLMQLYKTSKVPPATVYHNCMAADGTLVTMAGLAMAPRVVALMASNEPIDELYAAFEMDLVRAVCHQVLPKYQRSGRLWYSFLQRPSHLGPRESILGGGGPGPHEASVTMSTLLPTTNERGSDATAS</sequence>
<keyword evidence="2" id="KW-0812">Transmembrane</keyword>
<protein>
    <recommendedName>
        <fullName evidence="5">RGS domain-containing protein</fullName>
    </recommendedName>
</protein>
<evidence type="ECO:0008006" key="5">
    <source>
        <dbReference type="Google" id="ProtNLM"/>
    </source>
</evidence>
<comment type="caution">
    <text evidence="3">The sequence shown here is derived from an EMBL/GenBank/DDBJ whole genome shotgun (WGS) entry which is preliminary data.</text>
</comment>